<proteinExistence type="predicted"/>
<accession>A0A9Q3RZF9</accession>
<dbReference type="InterPro" id="IPR009875">
    <property type="entry name" value="PilZ_domain"/>
</dbReference>
<protein>
    <submittedName>
        <fullName evidence="2">PilZ domain-containing protein</fullName>
    </submittedName>
</protein>
<evidence type="ECO:0000313" key="3">
    <source>
        <dbReference type="Proteomes" id="UP000824927"/>
    </source>
</evidence>
<reference evidence="2" key="1">
    <citation type="submission" date="2021-06" db="EMBL/GenBank/DDBJ databases">
        <title>50 bacteria genomes isolated from Dapeng, Shenzhen, China.</title>
        <authorList>
            <person name="Zheng W."/>
            <person name="Yu S."/>
            <person name="Huang Y."/>
        </authorList>
    </citation>
    <scope>NUCLEOTIDE SEQUENCE</scope>
    <source>
        <strain evidence="2">DP4N28-2</strain>
    </source>
</reference>
<comment type="caution">
    <text evidence="2">The sequence shown here is derived from an EMBL/GenBank/DDBJ whole genome shotgun (WGS) entry which is preliminary data.</text>
</comment>
<evidence type="ECO:0000313" key="2">
    <source>
        <dbReference type="EMBL" id="MBY6217212.1"/>
    </source>
</evidence>
<dbReference type="RefSeq" id="WP_222404390.1">
    <property type="nucleotide sequence ID" value="NZ_JAHVKP010000001.1"/>
</dbReference>
<dbReference type="AlphaFoldDB" id="A0A9Q3RZF9"/>
<dbReference type="SUPFAM" id="SSF141371">
    <property type="entry name" value="PilZ domain-like"/>
    <property type="match status" value="1"/>
</dbReference>
<name>A0A9Q3RZF9_9SPHN</name>
<dbReference type="Pfam" id="PF07238">
    <property type="entry name" value="PilZ"/>
    <property type="match status" value="1"/>
</dbReference>
<gene>
    <name evidence="2" type="ORF">KUV31_02540</name>
</gene>
<sequence length="181" mass="19890">MQVQGRAIQERREDRIDILVRATMHAPQSAGVVRLCNISPIGALIEGSDLPAVGSNVELQRGALSVSGRVVWLGDDQAGVSFEDRITVQHWLPNAEPQRAVDRAFQRIMQEMRGQDNVQAMSAPLHGSQITADDMERSAGALEELADALACEPELFARYATQLQSLDVAAQMLRKMALRED</sequence>
<feature type="domain" description="PilZ" evidence="1">
    <location>
        <begin position="9"/>
        <end position="88"/>
    </location>
</feature>
<organism evidence="2 3">
    <name type="scientific">Qipengyuania aquimaris</name>
    <dbReference type="NCBI Taxonomy" id="255984"/>
    <lineage>
        <taxon>Bacteria</taxon>
        <taxon>Pseudomonadati</taxon>
        <taxon>Pseudomonadota</taxon>
        <taxon>Alphaproteobacteria</taxon>
        <taxon>Sphingomonadales</taxon>
        <taxon>Erythrobacteraceae</taxon>
        <taxon>Qipengyuania</taxon>
    </lineage>
</organism>
<dbReference type="EMBL" id="JAHVKP010000001">
    <property type="protein sequence ID" value="MBY6217212.1"/>
    <property type="molecule type" value="Genomic_DNA"/>
</dbReference>
<dbReference type="GO" id="GO:0035438">
    <property type="term" value="F:cyclic-di-GMP binding"/>
    <property type="evidence" value="ECO:0007669"/>
    <property type="project" value="InterPro"/>
</dbReference>
<evidence type="ECO:0000259" key="1">
    <source>
        <dbReference type="Pfam" id="PF07238"/>
    </source>
</evidence>
<dbReference type="Proteomes" id="UP000824927">
    <property type="component" value="Unassembled WGS sequence"/>
</dbReference>